<dbReference type="EMBL" id="SRPW01002736">
    <property type="protein sequence ID" value="KAG5990809.1"/>
    <property type="molecule type" value="Genomic_DNA"/>
</dbReference>
<feature type="region of interest" description="Disordered" evidence="1">
    <location>
        <begin position="149"/>
        <end position="169"/>
    </location>
</feature>
<feature type="region of interest" description="Disordered" evidence="1">
    <location>
        <begin position="1"/>
        <end position="31"/>
    </location>
</feature>
<organism evidence="4 5">
    <name type="scientific">Claviceps pusilla</name>
    <dbReference type="NCBI Taxonomy" id="123648"/>
    <lineage>
        <taxon>Eukaryota</taxon>
        <taxon>Fungi</taxon>
        <taxon>Dikarya</taxon>
        <taxon>Ascomycota</taxon>
        <taxon>Pezizomycotina</taxon>
        <taxon>Sordariomycetes</taxon>
        <taxon>Hypocreomycetidae</taxon>
        <taxon>Hypocreales</taxon>
        <taxon>Clavicipitaceae</taxon>
        <taxon>Claviceps</taxon>
    </lineage>
</organism>
<evidence type="ECO:0000313" key="5">
    <source>
        <dbReference type="Proteomes" id="UP000748025"/>
    </source>
</evidence>
<dbReference type="Proteomes" id="UP000748025">
    <property type="component" value="Unassembled WGS sequence"/>
</dbReference>
<keyword evidence="5" id="KW-1185">Reference proteome</keyword>
<feature type="region of interest" description="Disordered" evidence="1">
    <location>
        <begin position="125"/>
        <end position="144"/>
    </location>
</feature>
<dbReference type="Pfam" id="PF24855">
    <property type="entry name" value="DUF7729"/>
    <property type="match status" value="1"/>
</dbReference>
<accession>A0A9P7N4G3</accession>
<gene>
    <name evidence="4" type="ORF">E4U43_004185</name>
</gene>
<feature type="domain" description="DUF7729" evidence="3">
    <location>
        <begin position="164"/>
        <end position="374"/>
    </location>
</feature>
<dbReference type="PANTHER" id="PTHR39460:SF1">
    <property type="entry name" value="C6 TRANSCRIPTION FACTOR"/>
    <property type="match status" value="1"/>
</dbReference>
<feature type="compositionally biased region" description="Polar residues" evidence="1">
    <location>
        <begin position="149"/>
        <end position="161"/>
    </location>
</feature>
<evidence type="ECO:0000256" key="2">
    <source>
        <dbReference type="SAM" id="Phobius"/>
    </source>
</evidence>
<sequence>MAVRQSSQSTGADAHHAPSISPSSLHPTEQRQRLISRTRRILPSITLPLAILAVAATFSSYAVAGTDALAFELARPASLEETASFSSVLNDDEIVLATAEDSIPAADEQVSVELRIRRRARTASLLTSSSAGDDNGDIEDGKASTASHVLSERASGTSDGGSSPLPSPFDNLVPSAFQVPGGGNSCPKFMASLLSDPTFKRCYPISMLMQTSTGFFDAQKKLVSLVKVLDATCAPDVTKCTDFLNQAARNLTLEGNCKNEYEQNQTQVLLAYRGLRAYNVMYSAACLQDPSSSSYCFANAVTNMSTPSNTYLYFMPYGLSLPGASKPTCNWCTKTTMAIYNAAAADRRQPVAAKYEDAAQQVNTLCGPNFVNSSLPVASNTVLSSKAPSDSFTLNKSAWTRNAHYLHWDQPRQMRRLVLGHAQRLRPVEKFRHERHILHISHIFYHL</sequence>
<keyword evidence="2" id="KW-0812">Transmembrane</keyword>
<dbReference type="PANTHER" id="PTHR39460">
    <property type="entry name" value="EXPRESSED PROTEIN"/>
    <property type="match status" value="1"/>
</dbReference>
<dbReference type="InterPro" id="IPR056146">
    <property type="entry name" value="DUF7729"/>
</dbReference>
<dbReference type="OrthoDB" id="2564812at2759"/>
<comment type="caution">
    <text evidence="4">The sequence shown here is derived from an EMBL/GenBank/DDBJ whole genome shotgun (WGS) entry which is preliminary data.</text>
</comment>
<evidence type="ECO:0000259" key="3">
    <source>
        <dbReference type="Pfam" id="PF24855"/>
    </source>
</evidence>
<dbReference type="AlphaFoldDB" id="A0A9P7N4G3"/>
<name>A0A9P7N4G3_9HYPO</name>
<reference evidence="4" key="1">
    <citation type="journal article" date="2020" name="bioRxiv">
        <title>Whole genome comparisons of ergot fungi reveals the divergence and evolution of species within the genus Claviceps are the result of varying mechanisms driving genome evolution and host range expansion.</title>
        <authorList>
            <person name="Wyka S.A."/>
            <person name="Mondo S.J."/>
            <person name="Liu M."/>
            <person name="Dettman J."/>
            <person name="Nalam V."/>
            <person name="Broders K.D."/>
        </authorList>
    </citation>
    <scope>NUCLEOTIDE SEQUENCE</scope>
    <source>
        <strain evidence="4">CCC 602</strain>
    </source>
</reference>
<keyword evidence="2" id="KW-1133">Transmembrane helix</keyword>
<evidence type="ECO:0000256" key="1">
    <source>
        <dbReference type="SAM" id="MobiDB-lite"/>
    </source>
</evidence>
<feature type="compositionally biased region" description="Polar residues" evidence="1">
    <location>
        <begin position="1"/>
        <end position="11"/>
    </location>
</feature>
<feature type="transmembrane region" description="Helical" evidence="2">
    <location>
        <begin position="41"/>
        <end position="63"/>
    </location>
</feature>
<evidence type="ECO:0000313" key="4">
    <source>
        <dbReference type="EMBL" id="KAG5990809.1"/>
    </source>
</evidence>
<proteinExistence type="predicted"/>
<keyword evidence="2" id="KW-0472">Membrane</keyword>
<protein>
    <recommendedName>
        <fullName evidence="3">DUF7729 domain-containing protein</fullName>
    </recommendedName>
</protein>